<feature type="domain" description="J" evidence="15">
    <location>
        <begin position="98"/>
        <end position="156"/>
    </location>
</feature>
<proteinExistence type="inferred from homology"/>
<evidence type="ECO:0000256" key="10">
    <source>
        <dbReference type="ARBA" id="ARBA00038105"/>
    </source>
</evidence>
<dbReference type="SUPFAM" id="SSF46565">
    <property type="entry name" value="Chaperone J-domain"/>
    <property type="match status" value="1"/>
</dbReference>
<keyword evidence="3" id="KW-0999">Mitochondrion inner membrane</keyword>
<evidence type="ECO:0000256" key="1">
    <source>
        <dbReference type="ARBA" id="ARBA00004434"/>
    </source>
</evidence>
<evidence type="ECO:0000256" key="3">
    <source>
        <dbReference type="ARBA" id="ARBA00022792"/>
    </source>
</evidence>
<dbReference type="STRING" id="418784.A0A2P7YR16"/>
<dbReference type="VEuPathDB" id="FungiDB:C7M61_002927"/>
<evidence type="ECO:0000256" key="13">
    <source>
        <dbReference type="ARBA" id="ARBA00062349"/>
    </source>
</evidence>
<evidence type="ECO:0000259" key="15">
    <source>
        <dbReference type="PROSITE" id="PS50076"/>
    </source>
</evidence>
<dbReference type="GO" id="GO:0001671">
    <property type="term" value="F:ATPase activator activity"/>
    <property type="evidence" value="ECO:0007669"/>
    <property type="project" value="EnsemblFungi"/>
</dbReference>
<sequence length="156" mass="17322">MNASNLQPPPDQQQQHPQQVYQQPTFTGQLQKKKAPEGSAEWYFDQTCDWMGNHPWLTGLGAFGLAYVAAGMFKSNQPGLNGKAFIKGSFGPKMSAKEALQILNLKETNLSKAKLKEQHRKLMMANHPDKGGSAFLATKVNEAKDFLEKRGGMKDK</sequence>
<dbReference type="AlphaFoldDB" id="A0A2P7YR16"/>
<evidence type="ECO:0000256" key="9">
    <source>
        <dbReference type="ARBA" id="ARBA00037395"/>
    </source>
</evidence>
<dbReference type="PANTHER" id="PTHR12763:SF28">
    <property type="entry name" value="GEO10507P1-RELATED"/>
    <property type="match status" value="1"/>
</dbReference>
<dbReference type="EMBL" id="PYFQ01000006">
    <property type="protein sequence ID" value="PSK38364.1"/>
    <property type="molecule type" value="Genomic_DNA"/>
</dbReference>
<dbReference type="OrthoDB" id="240298at2759"/>
<dbReference type="InterPro" id="IPR001623">
    <property type="entry name" value="DnaJ_domain"/>
</dbReference>
<keyword evidence="7" id="KW-0472">Membrane</keyword>
<keyword evidence="2" id="KW-0812">Transmembrane</keyword>
<keyword evidence="5" id="KW-0811">Translocation</keyword>
<evidence type="ECO:0000256" key="8">
    <source>
        <dbReference type="ARBA" id="ARBA00023186"/>
    </source>
</evidence>
<comment type="caution">
    <text evidence="16">The sequence shown here is derived from an EMBL/GenBank/DDBJ whole genome shotgun (WGS) entry which is preliminary data.</text>
</comment>
<dbReference type="Gene3D" id="1.10.287.110">
    <property type="entry name" value="DnaJ domain"/>
    <property type="match status" value="1"/>
</dbReference>
<evidence type="ECO:0000256" key="11">
    <source>
        <dbReference type="ARBA" id="ARBA00040828"/>
    </source>
</evidence>
<evidence type="ECO:0000256" key="5">
    <source>
        <dbReference type="ARBA" id="ARBA00023010"/>
    </source>
</evidence>
<accession>A0A2P7YR16</accession>
<evidence type="ECO:0000256" key="6">
    <source>
        <dbReference type="ARBA" id="ARBA00023128"/>
    </source>
</evidence>
<keyword evidence="6" id="KW-0496">Mitochondrion</keyword>
<comment type="subcellular location">
    <subcellularLocation>
        <location evidence="1">Mitochondrion inner membrane</location>
        <topology evidence="1">Single-pass membrane protein</topology>
    </subcellularLocation>
</comment>
<name>A0A2P7YR16_9ASCO</name>
<comment type="similarity">
    <text evidence="10">Belongs to the TIM14 family.</text>
</comment>
<gene>
    <name evidence="16" type="ORF">C7M61_002927</name>
</gene>
<evidence type="ECO:0000256" key="12">
    <source>
        <dbReference type="ARBA" id="ARBA00041716"/>
    </source>
</evidence>
<dbReference type="Pfam" id="PF03656">
    <property type="entry name" value="Pam16"/>
    <property type="match status" value="1"/>
</dbReference>
<dbReference type="CDD" id="cd06257">
    <property type="entry name" value="DnaJ"/>
    <property type="match status" value="1"/>
</dbReference>
<evidence type="ECO:0000313" key="17">
    <source>
        <dbReference type="Proteomes" id="UP000241107"/>
    </source>
</evidence>
<evidence type="ECO:0000313" key="16">
    <source>
        <dbReference type="EMBL" id="PSK38364.1"/>
    </source>
</evidence>
<comment type="subunit">
    <text evidence="13">Heterodimer with PAM16. Component of the PAM complex, at least composed of mtHsp70, MGE1, TIM44, PAM16, PAM17 and PAM18.</text>
</comment>
<evidence type="ECO:0000256" key="4">
    <source>
        <dbReference type="ARBA" id="ARBA00022989"/>
    </source>
</evidence>
<dbReference type="RefSeq" id="XP_024713689.1">
    <property type="nucleotide sequence ID" value="XM_024858283.1"/>
</dbReference>
<dbReference type="InterPro" id="IPR036869">
    <property type="entry name" value="J_dom_sf"/>
</dbReference>
<organism evidence="16 17">
    <name type="scientific">Candidozyma pseudohaemuli</name>
    <dbReference type="NCBI Taxonomy" id="418784"/>
    <lineage>
        <taxon>Eukaryota</taxon>
        <taxon>Fungi</taxon>
        <taxon>Dikarya</taxon>
        <taxon>Ascomycota</taxon>
        <taxon>Saccharomycotina</taxon>
        <taxon>Pichiomycetes</taxon>
        <taxon>Metschnikowiaceae</taxon>
        <taxon>Candidozyma</taxon>
    </lineage>
</organism>
<dbReference type="GO" id="GO:0030150">
    <property type="term" value="P:protein import into mitochondrial matrix"/>
    <property type="evidence" value="ECO:0007669"/>
    <property type="project" value="EnsemblFungi"/>
</dbReference>
<dbReference type="FunFam" id="1.10.287.110:FF:000001">
    <property type="entry name" value="Import inner membrane translocase subunit tim14"/>
    <property type="match status" value="1"/>
</dbReference>
<evidence type="ECO:0000256" key="2">
    <source>
        <dbReference type="ARBA" id="ARBA00022692"/>
    </source>
</evidence>
<keyword evidence="4" id="KW-1133">Transmembrane helix</keyword>
<keyword evidence="5" id="KW-0813">Transport</keyword>
<feature type="compositionally biased region" description="Low complexity" evidence="14">
    <location>
        <begin position="12"/>
        <end position="24"/>
    </location>
</feature>
<keyword evidence="5" id="KW-0653">Protein transport</keyword>
<evidence type="ECO:0000256" key="14">
    <source>
        <dbReference type="SAM" id="MobiDB-lite"/>
    </source>
</evidence>
<feature type="region of interest" description="Disordered" evidence="14">
    <location>
        <begin position="1"/>
        <end position="28"/>
    </location>
</feature>
<protein>
    <recommendedName>
        <fullName evidence="11">Mitochondrial import inner membrane translocase subunit TIM14</fullName>
    </recommendedName>
    <alternativeName>
        <fullName evidence="12">Presequence translocated-associated motor subunit PAM18</fullName>
    </alternativeName>
</protein>
<evidence type="ECO:0000256" key="7">
    <source>
        <dbReference type="ARBA" id="ARBA00023136"/>
    </source>
</evidence>
<dbReference type="GO" id="GO:0001405">
    <property type="term" value="C:PAM complex, Tim23 associated import motor"/>
    <property type="evidence" value="ECO:0007669"/>
    <property type="project" value="EnsemblFungi"/>
</dbReference>
<dbReference type="SMART" id="SM00271">
    <property type="entry name" value="DnaJ"/>
    <property type="match status" value="1"/>
</dbReference>
<dbReference type="PANTHER" id="PTHR12763">
    <property type="match status" value="1"/>
</dbReference>
<dbReference type="Proteomes" id="UP000241107">
    <property type="component" value="Unassembled WGS sequence"/>
</dbReference>
<reference evidence="16 17" key="1">
    <citation type="submission" date="2018-03" db="EMBL/GenBank/DDBJ databases">
        <title>Candida pseudohaemulonii genome assembly and annotation.</title>
        <authorList>
            <person name="Munoz J.F."/>
            <person name="Gade L.G."/>
            <person name="Chow N.A."/>
            <person name="Litvintseva A.P."/>
            <person name="Loparev V.N."/>
            <person name="Cuomo C.A."/>
        </authorList>
    </citation>
    <scope>NUCLEOTIDE SEQUENCE [LARGE SCALE GENOMIC DNA]</scope>
    <source>
        <strain evidence="16 17">B12108</strain>
    </source>
</reference>
<keyword evidence="8" id="KW-0143">Chaperone</keyword>
<dbReference type="GeneID" id="36566316"/>
<dbReference type="PROSITE" id="PS50076">
    <property type="entry name" value="DNAJ_2"/>
    <property type="match status" value="1"/>
</dbReference>
<comment type="function">
    <text evidence="9">Essential component of the PAM complex, a complex required for the translocation of transit peptide-containing proteins from the inner membrane into the mitochondrial matrix in an ATP-dependent manner. In the complex, it is required to stimulate activity of mtHSP70 (SSC1).</text>
</comment>
<keyword evidence="17" id="KW-1185">Reference proteome</keyword>